<accession>A0ABY5AS28</accession>
<keyword evidence="2" id="KW-0540">Nuclease</keyword>
<dbReference type="InterPro" id="IPR008538">
    <property type="entry name" value="Uma2"/>
</dbReference>
<dbReference type="InterPro" id="IPR012296">
    <property type="entry name" value="Nuclease_put_TT1808"/>
</dbReference>
<sequence>MIVTSTQPYSPADYLELEEIASVRREYRNGEIIEMTGGTPNHNELIRALTVILSLSLAGKPYRLFLADQRLWVPQANLYTYPDILVLPTPIELQEGRKDTVLNPVFIAEVLSDSTRNYDRSEKFAAYRTIPGFKEYLLVEQSNMYVEQHLKQNSNQWLMTEYQDPEQSVILESLGVELKLKELYQNLDFSS</sequence>
<evidence type="ECO:0000259" key="1">
    <source>
        <dbReference type="Pfam" id="PF05685"/>
    </source>
</evidence>
<feature type="domain" description="Putative restriction endonuclease" evidence="1">
    <location>
        <begin position="12"/>
        <end position="178"/>
    </location>
</feature>
<reference evidence="2" key="1">
    <citation type="submission" date="2022-06" db="EMBL/GenBank/DDBJ databases">
        <title>Genome sequence of Phormidium yuhuli AB48 isolated from an industrial photobioreactor environment.</title>
        <authorList>
            <person name="Qiu Y."/>
            <person name="Noonan A.J.C."/>
            <person name="Dofher K."/>
            <person name="Koch M."/>
            <person name="Kieft B."/>
            <person name="Lin X."/>
            <person name="Ziels R.M."/>
            <person name="Hallam S.J."/>
        </authorList>
    </citation>
    <scope>NUCLEOTIDE SEQUENCE</scope>
    <source>
        <strain evidence="2">AB48</strain>
    </source>
</reference>
<dbReference type="SUPFAM" id="SSF52980">
    <property type="entry name" value="Restriction endonuclease-like"/>
    <property type="match status" value="1"/>
</dbReference>
<keyword evidence="3" id="KW-1185">Reference proteome</keyword>
<dbReference type="PANTHER" id="PTHR36558:SF1">
    <property type="entry name" value="RESTRICTION ENDONUCLEASE DOMAIN-CONTAINING PROTEIN-RELATED"/>
    <property type="match status" value="1"/>
</dbReference>
<dbReference type="CDD" id="cd06260">
    <property type="entry name" value="DUF820-like"/>
    <property type="match status" value="1"/>
</dbReference>
<dbReference type="EMBL" id="CP098611">
    <property type="protein sequence ID" value="USR91029.1"/>
    <property type="molecule type" value="Genomic_DNA"/>
</dbReference>
<keyword evidence="2" id="KW-0378">Hydrolase</keyword>
<name>A0ABY5AS28_9CYAN</name>
<dbReference type="InterPro" id="IPR011335">
    <property type="entry name" value="Restrct_endonuc-II-like"/>
</dbReference>
<evidence type="ECO:0000313" key="3">
    <source>
        <dbReference type="Proteomes" id="UP001056708"/>
    </source>
</evidence>
<dbReference type="Gene3D" id="3.90.1570.10">
    <property type="entry name" value="tt1808, chain A"/>
    <property type="match status" value="1"/>
</dbReference>
<dbReference type="Proteomes" id="UP001056708">
    <property type="component" value="Chromosome"/>
</dbReference>
<protein>
    <submittedName>
        <fullName evidence="2">Uma2 family endonuclease</fullName>
    </submittedName>
</protein>
<keyword evidence="2" id="KW-0255">Endonuclease</keyword>
<proteinExistence type="predicted"/>
<evidence type="ECO:0000313" key="2">
    <source>
        <dbReference type="EMBL" id="USR91029.1"/>
    </source>
</evidence>
<organism evidence="2 3">
    <name type="scientific">Phormidium yuhuli AB48</name>
    <dbReference type="NCBI Taxonomy" id="2940671"/>
    <lineage>
        <taxon>Bacteria</taxon>
        <taxon>Bacillati</taxon>
        <taxon>Cyanobacteriota</taxon>
        <taxon>Cyanophyceae</taxon>
        <taxon>Oscillatoriophycideae</taxon>
        <taxon>Oscillatoriales</taxon>
        <taxon>Oscillatoriaceae</taxon>
        <taxon>Phormidium</taxon>
        <taxon>Phormidium yuhuli</taxon>
    </lineage>
</organism>
<dbReference type="GO" id="GO:0004519">
    <property type="term" value="F:endonuclease activity"/>
    <property type="evidence" value="ECO:0007669"/>
    <property type="project" value="UniProtKB-KW"/>
</dbReference>
<dbReference type="PANTHER" id="PTHR36558">
    <property type="entry name" value="GLR1098 PROTEIN"/>
    <property type="match status" value="1"/>
</dbReference>
<dbReference type="Pfam" id="PF05685">
    <property type="entry name" value="Uma2"/>
    <property type="match status" value="1"/>
</dbReference>
<dbReference type="RefSeq" id="WP_252663063.1">
    <property type="nucleotide sequence ID" value="NZ_CP098611.1"/>
</dbReference>
<gene>
    <name evidence="2" type="ORF">NEA10_19745</name>
</gene>